<sequence length="322" mass="35853">MTISLTAVVLLTTTVLMLSVELAAGYTFSSRLIHGFSDEAMSFWTSKGKSMTWPKRESVEHMRLLLSNDWKRQKLKLGSQKQLLFPSEGNETHFYGNDLSCKQSGNYLSGAALDGVMGLRPGEISVPSLLAKSRFVPHSFSLCFGKSSSGTIFFGDKGPENQRRSSFVSLDGNYNTHVVEVQHYCVGGTCPKQSGFQGLVDSRSSFIFLPSEIFTKVVTEFEEQMNATRLAIEDFSCCYKASSQGLLNIPSMKLLLAANQSFVIQNPMFTISSGQLFTKKLLVEMLEAYYLRRTRVTARRDPKFAMSDGEQIGHGANWCRDT</sequence>
<feature type="chain" id="PRO_5044830433" description="Peptidase A1 domain-containing protein" evidence="2">
    <location>
        <begin position="26"/>
        <end position="322"/>
    </location>
</feature>
<dbReference type="AlphaFoldDB" id="A0ABD2S8A0"/>
<keyword evidence="2" id="KW-0732">Signal</keyword>
<evidence type="ECO:0008006" key="7">
    <source>
        <dbReference type="Google" id="ProtNLM"/>
    </source>
</evidence>
<proteinExistence type="inferred from homology"/>
<dbReference type="InterPro" id="IPR032799">
    <property type="entry name" value="TAXi_C"/>
</dbReference>
<evidence type="ECO:0000259" key="4">
    <source>
        <dbReference type="Pfam" id="PF14543"/>
    </source>
</evidence>
<evidence type="ECO:0000256" key="1">
    <source>
        <dbReference type="ARBA" id="ARBA00007447"/>
    </source>
</evidence>
<evidence type="ECO:0000259" key="3">
    <source>
        <dbReference type="Pfam" id="PF14541"/>
    </source>
</evidence>
<dbReference type="Pfam" id="PF14541">
    <property type="entry name" value="TAXi_C"/>
    <property type="match status" value="1"/>
</dbReference>
<feature type="signal peptide" evidence="2">
    <location>
        <begin position="1"/>
        <end position="25"/>
    </location>
</feature>
<name>A0ABD2S8A0_9SOLN</name>
<evidence type="ECO:0000256" key="2">
    <source>
        <dbReference type="SAM" id="SignalP"/>
    </source>
</evidence>
<evidence type="ECO:0000313" key="5">
    <source>
        <dbReference type="EMBL" id="KAL3340034.1"/>
    </source>
</evidence>
<dbReference type="Gene3D" id="2.40.70.10">
    <property type="entry name" value="Acid Proteases"/>
    <property type="match status" value="2"/>
</dbReference>
<dbReference type="Proteomes" id="UP001627284">
    <property type="component" value="Unassembled WGS sequence"/>
</dbReference>
<keyword evidence="6" id="KW-1185">Reference proteome</keyword>
<reference evidence="5 6" key="1">
    <citation type="submission" date="2024-05" db="EMBL/GenBank/DDBJ databases">
        <title>De novo assembly of an allotetraploid wild potato.</title>
        <authorList>
            <person name="Hosaka A.J."/>
        </authorList>
    </citation>
    <scope>NUCLEOTIDE SEQUENCE [LARGE SCALE GENOMIC DNA]</scope>
    <source>
        <tissue evidence="5">Young leaves</tissue>
    </source>
</reference>
<comment type="caution">
    <text evidence="5">The sequence shown here is derived from an EMBL/GenBank/DDBJ whole genome shotgun (WGS) entry which is preliminary data.</text>
</comment>
<dbReference type="SUPFAM" id="SSF50630">
    <property type="entry name" value="Acid proteases"/>
    <property type="match status" value="1"/>
</dbReference>
<gene>
    <name evidence="5" type="ORF">AABB24_028578</name>
</gene>
<dbReference type="PANTHER" id="PTHR13683:SF339">
    <property type="entry name" value="PEPTIDASE A1 DOMAIN-CONTAINING PROTEIN"/>
    <property type="match status" value="1"/>
</dbReference>
<comment type="similarity">
    <text evidence="1">Belongs to the peptidase A1 family.</text>
</comment>
<dbReference type="Pfam" id="PF14543">
    <property type="entry name" value="TAXi_N"/>
    <property type="match status" value="1"/>
</dbReference>
<evidence type="ECO:0000313" key="6">
    <source>
        <dbReference type="Proteomes" id="UP001627284"/>
    </source>
</evidence>
<dbReference type="InterPro" id="IPR001461">
    <property type="entry name" value="Aspartic_peptidase_A1"/>
</dbReference>
<feature type="domain" description="Xylanase inhibitor C-terminal" evidence="3">
    <location>
        <begin position="199"/>
        <end position="265"/>
    </location>
</feature>
<dbReference type="PANTHER" id="PTHR13683">
    <property type="entry name" value="ASPARTYL PROTEASES"/>
    <property type="match status" value="1"/>
</dbReference>
<protein>
    <recommendedName>
        <fullName evidence="7">Peptidase A1 domain-containing protein</fullName>
    </recommendedName>
</protein>
<feature type="domain" description="Xylanase inhibitor N-terminal" evidence="4">
    <location>
        <begin position="87"/>
        <end position="156"/>
    </location>
</feature>
<accession>A0ABD2S8A0</accession>
<organism evidence="5 6">
    <name type="scientific">Solanum stoloniferum</name>
    <dbReference type="NCBI Taxonomy" id="62892"/>
    <lineage>
        <taxon>Eukaryota</taxon>
        <taxon>Viridiplantae</taxon>
        <taxon>Streptophyta</taxon>
        <taxon>Embryophyta</taxon>
        <taxon>Tracheophyta</taxon>
        <taxon>Spermatophyta</taxon>
        <taxon>Magnoliopsida</taxon>
        <taxon>eudicotyledons</taxon>
        <taxon>Gunneridae</taxon>
        <taxon>Pentapetalae</taxon>
        <taxon>asterids</taxon>
        <taxon>lamiids</taxon>
        <taxon>Solanales</taxon>
        <taxon>Solanaceae</taxon>
        <taxon>Solanoideae</taxon>
        <taxon>Solaneae</taxon>
        <taxon>Solanum</taxon>
    </lineage>
</organism>
<dbReference type="InterPro" id="IPR032861">
    <property type="entry name" value="TAXi_N"/>
</dbReference>
<dbReference type="InterPro" id="IPR021109">
    <property type="entry name" value="Peptidase_aspartic_dom_sf"/>
</dbReference>
<dbReference type="EMBL" id="JBJKTR010000016">
    <property type="protein sequence ID" value="KAL3340034.1"/>
    <property type="molecule type" value="Genomic_DNA"/>
</dbReference>